<dbReference type="EMBL" id="JAPUUL010000006">
    <property type="protein sequence ID" value="KAJ8133538.1"/>
    <property type="molecule type" value="Genomic_DNA"/>
</dbReference>
<dbReference type="Proteomes" id="UP001153332">
    <property type="component" value="Unassembled WGS sequence"/>
</dbReference>
<evidence type="ECO:0000313" key="1">
    <source>
        <dbReference type="EMBL" id="KAJ8133538.1"/>
    </source>
</evidence>
<accession>A0ACC2K200</accession>
<gene>
    <name evidence="1" type="ORF">O1611_g91</name>
</gene>
<keyword evidence="2" id="KW-1185">Reference proteome</keyword>
<comment type="caution">
    <text evidence="1">The sequence shown here is derived from an EMBL/GenBank/DDBJ whole genome shotgun (WGS) entry which is preliminary data.</text>
</comment>
<protein>
    <submittedName>
        <fullName evidence="1">Uncharacterized protein</fullName>
    </submittedName>
</protein>
<organism evidence="1 2">
    <name type="scientific">Lasiodiplodia mahajangana</name>
    <dbReference type="NCBI Taxonomy" id="1108764"/>
    <lineage>
        <taxon>Eukaryota</taxon>
        <taxon>Fungi</taxon>
        <taxon>Dikarya</taxon>
        <taxon>Ascomycota</taxon>
        <taxon>Pezizomycotina</taxon>
        <taxon>Dothideomycetes</taxon>
        <taxon>Dothideomycetes incertae sedis</taxon>
        <taxon>Botryosphaeriales</taxon>
        <taxon>Botryosphaeriaceae</taxon>
        <taxon>Lasiodiplodia</taxon>
    </lineage>
</organism>
<name>A0ACC2K200_9PEZI</name>
<sequence>MGERKSIPQPPGWPVLGNALDIDPDVFLLSMKSMGARYGEIYRLHLGGKAQVVLSSYRLVAEALDETRFRKSISAPLAEIRHGVRDGLFTARDGEPNWGIAHRVLMPAFGPTSIRGMFDEMHDVATQLAMKWARHGSDASIMVPEDFTKLSLDTLALCAMGFRFNSYYKDELHPFISAMGDFLVESGNRSRRPPLPSIFYQGRDAKFFTDIELLRHTASEVLQERKGSVGTNKREDLLCAMLNGVDPKSGERMSDDSIIDNLITFLIAGHETTSGLLSFAFYGLLKNPETYRKAQEEVDNVIGKGKLAVEHLPKLPYLAAVLRETLRLHSPIPIILVEPIKDEVIGHSYFVPAGETMVLLLSNSHLDPAVYGDDAHEFKPERMLDANFERLNKTYPNCWKPFGNGVRACIGRPFAWQEALLVMAMLLQNFNFVLDDPSYTLAIKQTLTIKPKDFRMRAILRDELTPTQLQHRLSGTPSPLAEQVNGSQIRKDDQKIGNPLSIYYGSNSGTCKSLAQRLAADAPSHGFYITAIDCMDSVRARLSTDQPIIFITASYEGQPPDNAALFVDWVENLKDDTALCGVAYAVFGCGHHDWPSTFHRIPKLVDSCLEKRGGSRIADIGLADVADEDVFSTFEAWEDTMLWPALRKKYGTTGKQATDIEGQGLPFSIQITNPRLDNLRLDLEKGRVLNSGVLTAEGEPVKRWIEIKLPENMTYTAGDYLAVLPLNTPEEVLRAMRRFDLPWDAHITINGANMETHLPVDVAVAVSDIFSSYVELARPATKRNILTLEKHAKRSSTKARLQTLAADAHASEAVAKNISILDLLESYTDIDLPLSEFLSMLPPLRTRQYSIASSPL</sequence>
<reference evidence="1" key="1">
    <citation type="submission" date="2022-12" db="EMBL/GenBank/DDBJ databases">
        <title>Genome Sequence of Lasiodiplodia mahajangana.</title>
        <authorList>
            <person name="Buettner E."/>
        </authorList>
    </citation>
    <scope>NUCLEOTIDE SEQUENCE</scope>
    <source>
        <strain evidence="1">VT137</strain>
    </source>
</reference>
<evidence type="ECO:0000313" key="2">
    <source>
        <dbReference type="Proteomes" id="UP001153332"/>
    </source>
</evidence>
<proteinExistence type="predicted"/>